<evidence type="ECO:0000313" key="5">
    <source>
        <dbReference type="EMBL" id="PKG30388.1"/>
    </source>
</evidence>
<proteinExistence type="predicted"/>
<dbReference type="InterPro" id="IPR013785">
    <property type="entry name" value="Aldolase_TIM"/>
</dbReference>
<comment type="caution">
    <text evidence="5">The sequence shown here is derived from an EMBL/GenBank/DDBJ whole genome shotgun (WGS) entry which is preliminary data.</text>
</comment>
<dbReference type="Proteomes" id="UP000233343">
    <property type="component" value="Unassembled WGS sequence"/>
</dbReference>
<dbReference type="SUPFAM" id="SSF51395">
    <property type="entry name" value="FMN-linked oxidoreductases"/>
    <property type="match status" value="1"/>
</dbReference>
<keyword evidence="1" id="KW-0285">Flavoprotein</keyword>
<dbReference type="RefSeq" id="WP_066199321.1">
    <property type="nucleotide sequence ID" value="NZ_JARMMB010000013.1"/>
</dbReference>
<dbReference type="EMBL" id="PISD01000008">
    <property type="protein sequence ID" value="PKG30388.1"/>
    <property type="molecule type" value="Genomic_DNA"/>
</dbReference>
<dbReference type="AlphaFoldDB" id="A0A2N0ZLL4"/>
<dbReference type="GO" id="GO:0016491">
    <property type="term" value="F:oxidoreductase activity"/>
    <property type="evidence" value="ECO:0007669"/>
    <property type="project" value="UniProtKB-KW"/>
</dbReference>
<dbReference type="PANTHER" id="PTHR43656">
    <property type="entry name" value="BINDING OXIDOREDUCTASE, PUTATIVE (AFU_ORTHOLOGUE AFUA_2G08260)-RELATED"/>
    <property type="match status" value="1"/>
</dbReference>
<evidence type="ECO:0000256" key="3">
    <source>
        <dbReference type="SAM" id="MobiDB-lite"/>
    </source>
</evidence>
<keyword evidence="6" id="KW-1185">Reference proteome</keyword>
<dbReference type="InterPro" id="IPR001155">
    <property type="entry name" value="OxRdtase_FMN_N"/>
</dbReference>
<name>A0A2N0ZLL4_9BACI</name>
<evidence type="ECO:0000259" key="4">
    <source>
        <dbReference type="Pfam" id="PF00724"/>
    </source>
</evidence>
<dbReference type="InterPro" id="IPR051799">
    <property type="entry name" value="NADH_flavin_oxidoreductase"/>
</dbReference>
<feature type="region of interest" description="Disordered" evidence="3">
    <location>
        <begin position="120"/>
        <end position="141"/>
    </location>
</feature>
<dbReference type="Pfam" id="PF00724">
    <property type="entry name" value="Oxidored_FMN"/>
    <property type="match status" value="2"/>
</dbReference>
<dbReference type="Gene3D" id="3.20.20.70">
    <property type="entry name" value="Aldolase class I"/>
    <property type="match status" value="2"/>
</dbReference>
<dbReference type="PANTHER" id="PTHR43656:SF2">
    <property type="entry name" value="BINDING OXIDOREDUCTASE, PUTATIVE (AFU_ORTHOLOGUE AFUA_2G08260)-RELATED"/>
    <property type="match status" value="1"/>
</dbReference>
<organism evidence="5 6">
    <name type="scientific">Cytobacillus horneckiae</name>
    <dbReference type="NCBI Taxonomy" id="549687"/>
    <lineage>
        <taxon>Bacteria</taxon>
        <taxon>Bacillati</taxon>
        <taxon>Bacillota</taxon>
        <taxon>Bacilli</taxon>
        <taxon>Bacillales</taxon>
        <taxon>Bacillaceae</taxon>
        <taxon>Cytobacillus</taxon>
    </lineage>
</organism>
<evidence type="ECO:0000256" key="2">
    <source>
        <dbReference type="ARBA" id="ARBA00023002"/>
    </source>
</evidence>
<keyword evidence="2" id="KW-0560">Oxidoreductase</keyword>
<dbReference type="GO" id="GO:0010181">
    <property type="term" value="F:FMN binding"/>
    <property type="evidence" value="ECO:0007669"/>
    <property type="project" value="InterPro"/>
</dbReference>
<evidence type="ECO:0000256" key="1">
    <source>
        <dbReference type="ARBA" id="ARBA00022630"/>
    </source>
</evidence>
<feature type="domain" description="NADH:flavin oxidoreductase/NADH oxidase N-terminal" evidence="4">
    <location>
        <begin position="8"/>
        <end position="209"/>
    </location>
</feature>
<reference evidence="5 6" key="1">
    <citation type="journal article" date="2010" name="Int. J. Syst. Evol. Microbiol.">
        <title>Bacillus horneckiae sp. nov., isolated from a spacecraft-assembly clean room.</title>
        <authorList>
            <person name="Vaishampayan P."/>
            <person name="Probst A."/>
            <person name="Krishnamurthi S."/>
            <person name="Ghosh S."/>
            <person name="Osman S."/>
            <person name="McDowall A."/>
            <person name="Ruckmani A."/>
            <person name="Mayilraj S."/>
            <person name="Venkateswaran K."/>
        </authorList>
    </citation>
    <scope>NUCLEOTIDE SEQUENCE [LARGE SCALE GENOMIC DNA]</scope>
    <source>
        <strain evidence="6">1PO1SC</strain>
    </source>
</reference>
<accession>A0A2N0ZLL4</accession>
<sequence length="295" mass="32469">MKKKFEPLFKEFQFKNGVTLKNRVVMAPMTNYSSNEDGTVSKGELAYYARRSTGAGMVITACTYVTENGIGFPGEFAGYDDKFIPSFKQLADTIKGQGAKAILQIFHGGRECPPNLVPNGEIVSASSVPSPNRSGQEPRALHDDEINQIVKAFGDTTKRAIEAGFDGVEIHGANGYLIQQFFSPHSNQRADRWGGALEKTRLAYVLEQIADRVPLIGVGSIYHPEDAIVAMNETNVPLLALGRELLVDPDWVQKIAEGREEEVVTKLDHEQQDKLVIPDPLWKVIMSVPGWVPGV</sequence>
<gene>
    <name evidence="5" type="ORF">CWS20_05190</name>
</gene>
<protein>
    <submittedName>
        <fullName evidence="5">NADH-dependent flavin oxidoreductase</fullName>
    </submittedName>
</protein>
<evidence type="ECO:0000313" key="6">
    <source>
        <dbReference type="Proteomes" id="UP000233343"/>
    </source>
</evidence>
<feature type="compositionally biased region" description="Polar residues" evidence="3">
    <location>
        <begin position="124"/>
        <end position="135"/>
    </location>
</feature>
<feature type="domain" description="NADH:flavin oxidoreductase/NADH oxidase N-terminal" evidence="4">
    <location>
        <begin position="212"/>
        <end position="261"/>
    </location>
</feature>